<proteinExistence type="predicted"/>
<sequence>MSWLSDLMASTGRSNADRSMDEARRAQDTVAIANLATGQTILEIEPGKGWFTGILLELTRDAGTLIAQQPKALEAFFGKEARKRIEKSGQLNAHYSDRSWEALDAADATVDRAVWLQGPHELWFEPQPGLTFGRPEVVFADIARVLKPGGTFTLIDNLAPKGVTQAQAGALHRSVPHLLQEIVQSSGLRLIQEDLEWINETPDPLDIPTYDPKAHLKTRQFLQTFIKSS</sequence>
<reference evidence="2 3" key="1">
    <citation type="submission" date="2019-12" db="EMBL/GenBank/DDBJ databases">
        <title>Litoreibacter badius sp. nov., a novel bacteriochlorophyll a-containing bacterium in the genus Litoreibacter.</title>
        <authorList>
            <person name="Kanamuro M."/>
            <person name="Takabe Y."/>
            <person name="Mori K."/>
            <person name="Takaichi S."/>
            <person name="Hanada S."/>
        </authorList>
    </citation>
    <scope>NUCLEOTIDE SEQUENCE [LARGE SCALE GENOMIC DNA]</scope>
    <source>
        <strain evidence="2 3">K6</strain>
    </source>
</reference>
<dbReference type="RefSeq" id="WP_159808103.1">
    <property type="nucleotide sequence ID" value="NZ_BLJE01000003.1"/>
</dbReference>
<accession>A0A6N6JHX4</accession>
<gene>
    <name evidence="2" type="ORF">KIN_27880</name>
</gene>
<dbReference type="Gene3D" id="3.40.50.150">
    <property type="entry name" value="Vaccinia Virus protein VP39"/>
    <property type="match status" value="1"/>
</dbReference>
<dbReference type="AlphaFoldDB" id="A0A6N6JHX4"/>
<feature type="region of interest" description="Disordered" evidence="1">
    <location>
        <begin position="1"/>
        <end position="22"/>
    </location>
</feature>
<evidence type="ECO:0000256" key="1">
    <source>
        <dbReference type="SAM" id="MobiDB-lite"/>
    </source>
</evidence>
<organism evidence="2 3">
    <name type="scientific">Litoreibacter roseus</name>
    <dbReference type="NCBI Taxonomy" id="2601869"/>
    <lineage>
        <taxon>Bacteria</taxon>
        <taxon>Pseudomonadati</taxon>
        <taxon>Pseudomonadota</taxon>
        <taxon>Alphaproteobacteria</taxon>
        <taxon>Rhodobacterales</taxon>
        <taxon>Roseobacteraceae</taxon>
        <taxon>Litoreibacter</taxon>
    </lineage>
</organism>
<dbReference type="Proteomes" id="UP000436822">
    <property type="component" value="Unassembled WGS sequence"/>
</dbReference>
<comment type="caution">
    <text evidence="2">The sequence shown here is derived from an EMBL/GenBank/DDBJ whole genome shotgun (WGS) entry which is preliminary data.</text>
</comment>
<name>A0A6N6JHX4_9RHOB</name>
<dbReference type="SUPFAM" id="SSF53335">
    <property type="entry name" value="S-adenosyl-L-methionine-dependent methyltransferases"/>
    <property type="match status" value="1"/>
</dbReference>
<dbReference type="EMBL" id="BLJE01000003">
    <property type="protein sequence ID" value="GFE65714.1"/>
    <property type="molecule type" value="Genomic_DNA"/>
</dbReference>
<protein>
    <recommendedName>
        <fullName evidence="4">Methyltransferase domain-containing protein</fullName>
    </recommendedName>
</protein>
<evidence type="ECO:0008006" key="4">
    <source>
        <dbReference type="Google" id="ProtNLM"/>
    </source>
</evidence>
<dbReference type="InterPro" id="IPR029063">
    <property type="entry name" value="SAM-dependent_MTases_sf"/>
</dbReference>
<keyword evidence="3" id="KW-1185">Reference proteome</keyword>
<evidence type="ECO:0000313" key="3">
    <source>
        <dbReference type="Proteomes" id="UP000436822"/>
    </source>
</evidence>
<evidence type="ECO:0000313" key="2">
    <source>
        <dbReference type="EMBL" id="GFE65714.1"/>
    </source>
</evidence>
<dbReference type="OrthoDB" id="9777638at2"/>